<name>M7XJA3_9BACT</name>
<protein>
    <submittedName>
        <fullName evidence="9">Competence protein</fullName>
    </submittedName>
</protein>
<evidence type="ECO:0000256" key="1">
    <source>
        <dbReference type="ARBA" id="ARBA00004651"/>
    </source>
</evidence>
<comment type="subcellular location">
    <subcellularLocation>
        <location evidence="1">Cell membrane</location>
        <topology evidence="1">Multi-pass membrane protein</topology>
    </subcellularLocation>
</comment>
<dbReference type="Pfam" id="PF03772">
    <property type="entry name" value="Competence"/>
    <property type="match status" value="1"/>
</dbReference>
<feature type="domain" description="DUF4131" evidence="8">
    <location>
        <begin position="6"/>
        <end position="162"/>
    </location>
</feature>
<keyword evidence="3 6" id="KW-0812">Transmembrane</keyword>
<dbReference type="Pfam" id="PF13567">
    <property type="entry name" value="DUF4131"/>
    <property type="match status" value="1"/>
</dbReference>
<feature type="transmembrane region" description="Helical" evidence="6">
    <location>
        <begin position="259"/>
        <end position="283"/>
    </location>
</feature>
<dbReference type="InterPro" id="IPR052159">
    <property type="entry name" value="Competence_DNA_uptake"/>
</dbReference>
<evidence type="ECO:0000259" key="7">
    <source>
        <dbReference type="Pfam" id="PF03772"/>
    </source>
</evidence>
<feature type="transmembrane region" description="Helical" evidence="6">
    <location>
        <begin position="32"/>
        <end position="52"/>
    </location>
</feature>
<dbReference type="PANTHER" id="PTHR30619">
    <property type="entry name" value="DNA INTERNALIZATION/COMPETENCE PROTEIN COMEC/REC2"/>
    <property type="match status" value="1"/>
</dbReference>
<sequence length="616" mass="69484">MHWLVLAVSILYLVYALSVIVNWYRHRFQFRVLIPILAYAQLFGVGILACHLSDIGQSEKNLINQTGKPSYFLGTTLEWDEPKPRSKMNRIALRQGINDEMGEAQGEIVIYHQFDSLLRPGQVILISGNPSLIEPPVNPGQFDYQTFMRRQGISHSHFAGKNIHILGEVSSQPIMDFFSAIRMTLLKKIEEYIPDPNSKQIAKALLLGYKKQMDPEISQAYSATGAMHILAVSGLHVGIIYGFFFLFVKPYHLKRRARVAYLLLLILVIWSYACITGLSPSVLRAATMFTFIAFAQMQSRSPSIFNPIALSAMILLLFDPFLLYAVGFQLSYLALLGILLIQPLLVRIWLPPYRWLEYCWQISTVGIAAQIATFPVSAYYFHQFPSYFILSNLVAIPAAFLIMAVGIPFLLLSPVPIVSSILAWLTDWLIRVMNFLIFWMESLPGASVKDIHFDPSEIGLYALTVAVGIYLWNYPKKTTAWAFVCLLGIMGGARVVNLFIRSQNNEVTWYALQKGKAIDISVSGQLWTWDTGNAKEIEFNVKPNRSRTVGGTVYPLLSFEKDGKSYLFGPNGMGMIEPSPDFVRKKNKIFIWENGAWVPFRADSGTKPHAALKAQL</sequence>
<keyword evidence="2" id="KW-1003">Cell membrane</keyword>
<keyword evidence="4 6" id="KW-1133">Transmembrane helix</keyword>
<feature type="transmembrane region" description="Helical" evidence="6">
    <location>
        <begin position="332"/>
        <end position="350"/>
    </location>
</feature>
<evidence type="ECO:0000256" key="5">
    <source>
        <dbReference type="ARBA" id="ARBA00023136"/>
    </source>
</evidence>
<dbReference type="NCBIfam" id="TIGR00360">
    <property type="entry name" value="ComEC_N-term"/>
    <property type="match status" value="1"/>
</dbReference>
<evidence type="ECO:0000256" key="3">
    <source>
        <dbReference type="ARBA" id="ARBA00022692"/>
    </source>
</evidence>
<keyword evidence="5 6" id="KW-0472">Membrane</keyword>
<feature type="transmembrane region" description="Helical" evidence="6">
    <location>
        <begin position="362"/>
        <end position="381"/>
    </location>
</feature>
<comment type="caution">
    <text evidence="9">The sequence shown here is derived from an EMBL/GenBank/DDBJ whole genome shotgun (WGS) entry which is preliminary data.</text>
</comment>
<feature type="transmembrane region" description="Helical" evidence="6">
    <location>
        <begin position="387"/>
        <end position="410"/>
    </location>
</feature>
<evidence type="ECO:0000313" key="10">
    <source>
        <dbReference type="Proteomes" id="UP000010953"/>
    </source>
</evidence>
<evidence type="ECO:0000256" key="6">
    <source>
        <dbReference type="SAM" id="Phobius"/>
    </source>
</evidence>
<dbReference type="STRING" id="1239962.C943_03335"/>
<feature type="domain" description="ComEC/Rec2-related protein" evidence="7">
    <location>
        <begin position="205"/>
        <end position="473"/>
    </location>
</feature>
<proteinExistence type="predicted"/>
<keyword evidence="10" id="KW-1185">Reference proteome</keyword>
<organism evidence="9 10">
    <name type="scientific">Mariniradius saccharolyticus AK6</name>
    <dbReference type="NCBI Taxonomy" id="1239962"/>
    <lineage>
        <taxon>Bacteria</taxon>
        <taxon>Pseudomonadati</taxon>
        <taxon>Bacteroidota</taxon>
        <taxon>Cytophagia</taxon>
        <taxon>Cytophagales</taxon>
        <taxon>Cyclobacteriaceae</taxon>
        <taxon>Mariniradius</taxon>
    </lineage>
</organism>
<dbReference type="InParanoid" id="M7XJA3"/>
<evidence type="ECO:0000313" key="9">
    <source>
        <dbReference type="EMBL" id="EMS34648.1"/>
    </source>
</evidence>
<dbReference type="eggNOG" id="COG0658">
    <property type="taxonomic scope" value="Bacteria"/>
</dbReference>
<evidence type="ECO:0000256" key="4">
    <source>
        <dbReference type="ARBA" id="ARBA00022989"/>
    </source>
</evidence>
<dbReference type="InterPro" id="IPR025405">
    <property type="entry name" value="DUF4131"/>
</dbReference>
<dbReference type="GO" id="GO:0005886">
    <property type="term" value="C:plasma membrane"/>
    <property type="evidence" value="ECO:0007669"/>
    <property type="project" value="UniProtKB-SubCell"/>
</dbReference>
<feature type="transmembrane region" description="Helical" evidence="6">
    <location>
        <begin position="220"/>
        <end position="247"/>
    </location>
</feature>
<feature type="transmembrane region" description="Helical" evidence="6">
    <location>
        <begin position="304"/>
        <end position="326"/>
    </location>
</feature>
<evidence type="ECO:0000256" key="2">
    <source>
        <dbReference type="ARBA" id="ARBA00022475"/>
    </source>
</evidence>
<dbReference type="InterPro" id="IPR004477">
    <property type="entry name" value="ComEC_N"/>
</dbReference>
<gene>
    <name evidence="9" type="ORF">C943_03335</name>
</gene>
<evidence type="ECO:0000259" key="8">
    <source>
        <dbReference type="Pfam" id="PF13567"/>
    </source>
</evidence>
<dbReference type="Proteomes" id="UP000010953">
    <property type="component" value="Unassembled WGS sequence"/>
</dbReference>
<feature type="transmembrane region" description="Helical" evidence="6">
    <location>
        <begin position="481"/>
        <end position="500"/>
    </location>
</feature>
<dbReference type="EMBL" id="AMZY02000005">
    <property type="protein sequence ID" value="EMS34648.1"/>
    <property type="molecule type" value="Genomic_DNA"/>
</dbReference>
<dbReference type="AlphaFoldDB" id="M7XJA3"/>
<reference evidence="9" key="1">
    <citation type="submission" date="2013-01" db="EMBL/GenBank/DDBJ databases">
        <title>Genome assembly of Mariniradius saccharolyticus AK6.</title>
        <authorList>
            <person name="Vaidya B."/>
            <person name="Khatri I."/>
            <person name="Tanuku N.R.S."/>
            <person name="Subramanian S."/>
            <person name="Pinnaka A."/>
        </authorList>
    </citation>
    <scope>NUCLEOTIDE SEQUENCE [LARGE SCALE GENOMIC DNA]</scope>
    <source>
        <strain evidence="9">AK6</strain>
    </source>
</reference>
<dbReference type="PANTHER" id="PTHR30619:SF1">
    <property type="entry name" value="RECOMBINATION PROTEIN 2"/>
    <property type="match status" value="1"/>
</dbReference>
<accession>M7XJA3</accession>